<keyword evidence="1" id="KW-1133">Transmembrane helix</keyword>
<evidence type="ECO:0000256" key="1">
    <source>
        <dbReference type="SAM" id="Phobius"/>
    </source>
</evidence>
<comment type="caution">
    <text evidence="2">The sequence shown here is derived from an EMBL/GenBank/DDBJ whole genome shotgun (WGS) entry which is preliminary data.</text>
</comment>
<organism evidence="2 3">
    <name type="scientific">Alteromonas oceani</name>
    <dbReference type="NCBI Taxonomy" id="2071609"/>
    <lineage>
        <taxon>Bacteria</taxon>
        <taxon>Pseudomonadati</taxon>
        <taxon>Pseudomonadota</taxon>
        <taxon>Gammaproteobacteria</taxon>
        <taxon>Alteromonadales</taxon>
        <taxon>Alteromonadaceae</taxon>
        <taxon>Alteromonas/Salinimonas group</taxon>
        <taxon>Alteromonas</taxon>
    </lineage>
</organism>
<protein>
    <submittedName>
        <fullName evidence="2">PH domain-containing protein</fullName>
    </submittedName>
</protein>
<proteinExistence type="predicted"/>
<feature type="transmembrane region" description="Helical" evidence="1">
    <location>
        <begin position="63"/>
        <end position="82"/>
    </location>
</feature>
<sequence>MEPNYTDYSKEELEQALTTIDQAAFPDRTLRIKHEIGRRLNENPTTCNASTPSHRWTSTGRNILLLLCFCLLTMLALTALFSGKTEGIILFVFSVSLTTFFAINVFRKNDWVQIDESGVKYKNILGYKHLYWNEIATCKIRYLRYTKSAVLIGKTGGEYALPVTGRNAKEITEVVNAKLHGNVV</sequence>
<reference evidence="3" key="1">
    <citation type="journal article" date="2019" name="Int. J. Syst. Evol. Microbiol.">
        <title>The Global Catalogue of Microorganisms (GCM) 10K type strain sequencing project: providing services to taxonomists for standard genome sequencing and annotation.</title>
        <authorList>
            <consortium name="The Broad Institute Genomics Platform"/>
            <consortium name="The Broad Institute Genome Sequencing Center for Infectious Disease"/>
            <person name="Wu L."/>
            <person name="Ma J."/>
        </authorList>
    </citation>
    <scope>NUCLEOTIDE SEQUENCE [LARGE SCALE GENOMIC DNA]</scope>
    <source>
        <strain evidence="3">KCTC 52449</strain>
    </source>
</reference>
<evidence type="ECO:0000313" key="3">
    <source>
        <dbReference type="Proteomes" id="UP001595477"/>
    </source>
</evidence>
<evidence type="ECO:0000313" key="2">
    <source>
        <dbReference type="EMBL" id="MFC3203335.1"/>
    </source>
</evidence>
<feature type="transmembrane region" description="Helical" evidence="1">
    <location>
        <begin position="88"/>
        <end position="106"/>
    </location>
</feature>
<keyword evidence="1" id="KW-0472">Membrane</keyword>
<keyword evidence="3" id="KW-1185">Reference proteome</keyword>
<dbReference type="EMBL" id="JBHRSX010000086">
    <property type="protein sequence ID" value="MFC3203335.1"/>
    <property type="molecule type" value="Genomic_DNA"/>
</dbReference>
<keyword evidence="1" id="KW-0812">Transmembrane</keyword>
<name>A0ABV7K1R1_9ALTE</name>
<accession>A0ABV7K1R1</accession>
<dbReference type="Proteomes" id="UP001595477">
    <property type="component" value="Unassembled WGS sequence"/>
</dbReference>
<gene>
    <name evidence="2" type="ORF">ACFOEW_16125</name>
</gene>
<dbReference type="RefSeq" id="WP_164464790.1">
    <property type="nucleotide sequence ID" value="NZ_JBHRSX010000086.1"/>
</dbReference>